<feature type="compositionally biased region" description="Low complexity" evidence="1">
    <location>
        <begin position="68"/>
        <end position="82"/>
    </location>
</feature>
<dbReference type="SUPFAM" id="SSF54928">
    <property type="entry name" value="RNA-binding domain, RBD"/>
    <property type="match status" value="1"/>
</dbReference>
<feature type="region of interest" description="Disordered" evidence="1">
    <location>
        <begin position="282"/>
        <end position="305"/>
    </location>
</feature>
<dbReference type="InterPro" id="IPR012677">
    <property type="entry name" value="Nucleotide-bd_a/b_plait_sf"/>
</dbReference>
<evidence type="ECO:0000256" key="1">
    <source>
        <dbReference type="SAM" id="MobiDB-lite"/>
    </source>
</evidence>
<evidence type="ECO:0000313" key="3">
    <source>
        <dbReference type="Proteomes" id="UP001055712"/>
    </source>
</evidence>
<dbReference type="AlphaFoldDB" id="A0A9D4THT6"/>
<name>A0A9D4THT6_CHLVU</name>
<dbReference type="PANTHER" id="PTHR48167">
    <property type="entry name" value="EXPRESSED PROTEIN"/>
    <property type="match status" value="1"/>
</dbReference>
<dbReference type="Proteomes" id="UP001055712">
    <property type="component" value="Unassembled WGS sequence"/>
</dbReference>
<organism evidence="2 3">
    <name type="scientific">Chlorella vulgaris</name>
    <name type="common">Green alga</name>
    <dbReference type="NCBI Taxonomy" id="3077"/>
    <lineage>
        <taxon>Eukaryota</taxon>
        <taxon>Viridiplantae</taxon>
        <taxon>Chlorophyta</taxon>
        <taxon>core chlorophytes</taxon>
        <taxon>Trebouxiophyceae</taxon>
        <taxon>Chlorellales</taxon>
        <taxon>Chlorellaceae</taxon>
        <taxon>Chlorella clade</taxon>
        <taxon>Chlorella</taxon>
    </lineage>
</organism>
<evidence type="ECO:0000313" key="2">
    <source>
        <dbReference type="EMBL" id="KAI3425922.1"/>
    </source>
</evidence>
<dbReference type="InterPro" id="IPR035979">
    <property type="entry name" value="RBD_domain_sf"/>
</dbReference>
<dbReference type="OrthoDB" id="2013327at2759"/>
<protein>
    <recommendedName>
        <fullName evidence="4">RRM domain-containing protein</fullName>
    </recommendedName>
</protein>
<gene>
    <name evidence="2" type="ORF">D9Q98_007894</name>
</gene>
<dbReference type="Gene3D" id="3.30.70.330">
    <property type="match status" value="1"/>
</dbReference>
<evidence type="ECO:0008006" key="4">
    <source>
        <dbReference type="Google" id="ProtNLM"/>
    </source>
</evidence>
<reference evidence="2" key="2">
    <citation type="submission" date="2020-11" db="EMBL/GenBank/DDBJ databases">
        <authorList>
            <person name="Cecchin M."/>
            <person name="Marcolungo L."/>
            <person name="Rossato M."/>
            <person name="Girolomoni L."/>
            <person name="Cosentino E."/>
            <person name="Cuine S."/>
            <person name="Li-Beisson Y."/>
            <person name="Delledonne M."/>
            <person name="Ballottari M."/>
        </authorList>
    </citation>
    <scope>NUCLEOTIDE SEQUENCE</scope>
    <source>
        <strain evidence="2">211/11P</strain>
        <tissue evidence="2">Whole cell</tissue>
    </source>
</reference>
<feature type="region of interest" description="Disordered" evidence="1">
    <location>
        <begin position="28"/>
        <end position="112"/>
    </location>
</feature>
<dbReference type="EMBL" id="SIDB01000011">
    <property type="protein sequence ID" value="KAI3425922.1"/>
    <property type="molecule type" value="Genomic_DNA"/>
</dbReference>
<dbReference type="PANTHER" id="PTHR48167:SF2">
    <property type="entry name" value="EXPRESSED PROTEIN"/>
    <property type="match status" value="1"/>
</dbReference>
<accession>A0A9D4THT6</accession>
<sequence length="338" mass="37851">MQALSRSKSSALAVALAAQHAGRAIVTGTASLRSADEPHSGRGRGPKPDAYAPWAREVYGRKDLKTGPLQQQARRQQPQRPSSGERERQPPRPRQHAEGGMQARTWVPRPRAPEVESEGLRINYADTTAAMDDDSYVRVAPRMEQRQARMHAAYIYNLSPALLRADVAAFFDGYGLPEDEIRPEFTWKVFGVERFWLNFGSAVARERAMTRHTAHLGTRRVLMQRATPQEFTRGIYNPLAMSSRGRYILAENLSPTSTSEDLIRFFQGFDLHAKSVTFLREEDRGSAGTSRQHSRGGGPGRSEKAVVRFTSPLEAHRALRERQGGFCGSSQLRLRVLQ</sequence>
<dbReference type="GO" id="GO:0003676">
    <property type="term" value="F:nucleic acid binding"/>
    <property type="evidence" value="ECO:0007669"/>
    <property type="project" value="InterPro"/>
</dbReference>
<proteinExistence type="predicted"/>
<comment type="caution">
    <text evidence="2">The sequence shown here is derived from an EMBL/GenBank/DDBJ whole genome shotgun (WGS) entry which is preliminary data.</text>
</comment>
<keyword evidence="3" id="KW-1185">Reference proteome</keyword>
<reference evidence="2" key="1">
    <citation type="journal article" date="2019" name="Plant J.">
        <title>Chlorella vulgaris genome assembly and annotation reveals the molecular basis for metabolic acclimation to high light conditions.</title>
        <authorList>
            <person name="Cecchin M."/>
            <person name="Marcolungo L."/>
            <person name="Rossato M."/>
            <person name="Girolomoni L."/>
            <person name="Cosentino E."/>
            <person name="Cuine S."/>
            <person name="Li-Beisson Y."/>
            <person name="Delledonne M."/>
            <person name="Ballottari M."/>
        </authorList>
    </citation>
    <scope>NUCLEOTIDE SEQUENCE</scope>
    <source>
        <strain evidence="2">211/11P</strain>
    </source>
</reference>